<dbReference type="PANTHER" id="PTHR32089:SF39">
    <property type="entry name" value="METHYL-ACCEPTING CHEMOTAXIS PROTEIN HLYB"/>
    <property type="match status" value="1"/>
</dbReference>
<evidence type="ECO:0000256" key="5">
    <source>
        <dbReference type="ARBA" id="ARBA00022692"/>
    </source>
</evidence>
<keyword evidence="2" id="KW-1003">Cell membrane</keyword>
<dbReference type="SUPFAM" id="SSF58104">
    <property type="entry name" value="Methyl-accepting chemotaxis protein (MCP) signaling domain"/>
    <property type="match status" value="1"/>
</dbReference>
<evidence type="ECO:0000256" key="1">
    <source>
        <dbReference type="ARBA" id="ARBA00004651"/>
    </source>
</evidence>
<evidence type="ECO:0000256" key="4">
    <source>
        <dbReference type="ARBA" id="ARBA00022500"/>
    </source>
</evidence>
<evidence type="ECO:0000256" key="6">
    <source>
        <dbReference type="ARBA" id="ARBA00022989"/>
    </source>
</evidence>
<protein>
    <recommendedName>
        <fullName evidence="11">Methyl-accepting transducer domain-containing protein</fullName>
    </recommendedName>
</protein>
<evidence type="ECO:0000256" key="2">
    <source>
        <dbReference type="ARBA" id="ARBA00022475"/>
    </source>
</evidence>
<dbReference type="Pfam" id="PF00015">
    <property type="entry name" value="MCPsignal"/>
    <property type="match status" value="1"/>
</dbReference>
<dbReference type="EMBL" id="LO017727">
    <property type="protein sequence ID" value="CRH07448.1"/>
    <property type="molecule type" value="Genomic_DNA"/>
</dbReference>
<reference evidence="12" key="1">
    <citation type="submission" date="2015-04" db="EMBL/GenBank/DDBJ databases">
        <authorList>
            <person name="Syromyatnikov M.Y."/>
            <person name="Popov V.N."/>
        </authorList>
    </citation>
    <scope>NUCLEOTIDE SEQUENCE</scope>
    <source>
        <strain evidence="12">MO-1</strain>
    </source>
</reference>
<evidence type="ECO:0000256" key="7">
    <source>
        <dbReference type="ARBA" id="ARBA00023136"/>
    </source>
</evidence>
<keyword evidence="5" id="KW-0812">Transmembrane</keyword>
<keyword evidence="3" id="KW-0488">Methylation</keyword>
<evidence type="ECO:0000259" key="11">
    <source>
        <dbReference type="PROSITE" id="PS50111"/>
    </source>
</evidence>
<dbReference type="GO" id="GO:0006935">
    <property type="term" value="P:chemotaxis"/>
    <property type="evidence" value="ECO:0007669"/>
    <property type="project" value="UniProtKB-KW"/>
</dbReference>
<evidence type="ECO:0000313" key="12">
    <source>
        <dbReference type="EMBL" id="CRH07448.1"/>
    </source>
</evidence>
<keyword evidence="6" id="KW-1133">Transmembrane helix</keyword>
<organism evidence="12">
    <name type="scientific">Magnetococcus massalia (strain MO-1)</name>
    <dbReference type="NCBI Taxonomy" id="451514"/>
    <lineage>
        <taxon>Bacteria</taxon>
        <taxon>Pseudomonadati</taxon>
        <taxon>Pseudomonadota</taxon>
        <taxon>Magnetococcia</taxon>
        <taxon>Magnetococcales</taxon>
        <taxon>Magnetococcaceae</taxon>
        <taxon>Magnetococcus</taxon>
    </lineage>
</organism>
<gene>
    <name evidence="12" type="ORF">MAGMO_3311</name>
</gene>
<dbReference type="AlphaFoldDB" id="A0A1S7LLC7"/>
<dbReference type="GO" id="GO:0005886">
    <property type="term" value="C:plasma membrane"/>
    <property type="evidence" value="ECO:0007669"/>
    <property type="project" value="UniProtKB-SubCell"/>
</dbReference>
<sequence>MSSDPLYSEFKDIVSDEMNVMRAEVVKIRSLVQDAIVKLTDSFNDMRDKSQQQTDLLHNLLSSMGHNAGDEEGREAVAAPSPPAETEEVVNEKGETITVRSFVNETDQVLHSFVDHILLVSRQSMEMVHRIDDMAKQMQQVVKFLNDINGISEQTNVLALNARIVAARAGEAGRAFSVVADQVRQLSRDSTQFSTQISEVVESSQNNIGSAKAIIEVMASKDMSFAIESKSRVDEMMSEISTLDSVTKETLGHVNVLTDEITHSVGVAVMSLQFEDMVTQVSQSLENQFGLLETFMGEVLDSSINVEDPEARSQALRDILDRHRELYDAKGHNPVEQTSLDEGDIELF</sequence>
<proteinExistence type="predicted"/>
<name>A0A1S7LLC7_MAGMO</name>
<dbReference type="InterPro" id="IPR004089">
    <property type="entry name" value="MCPsignal_dom"/>
</dbReference>
<dbReference type="SMART" id="SM00283">
    <property type="entry name" value="MA"/>
    <property type="match status" value="1"/>
</dbReference>
<dbReference type="Gene3D" id="1.10.287.950">
    <property type="entry name" value="Methyl-accepting chemotaxis protein"/>
    <property type="match status" value="1"/>
</dbReference>
<comment type="subcellular location">
    <subcellularLocation>
        <location evidence="1">Cell membrane</location>
        <topology evidence="1">Multi-pass membrane protein</topology>
    </subcellularLocation>
</comment>
<feature type="region of interest" description="Disordered" evidence="10">
    <location>
        <begin position="63"/>
        <end position="83"/>
    </location>
</feature>
<evidence type="ECO:0000256" key="8">
    <source>
        <dbReference type="ARBA" id="ARBA00023224"/>
    </source>
</evidence>
<evidence type="ECO:0000256" key="9">
    <source>
        <dbReference type="PROSITE-ProRule" id="PRU00284"/>
    </source>
</evidence>
<evidence type="ECO:0000256" key="3">
    <source>
        <dbReference type="ARBA" id="ARBA00022481"/>
    </source>
</evidence>
<dbReference type="PROSITE" id="PS50111">
    <property type="entry name" value="CHEMOTAXIS_TRANSDUC_2"/>
    <property type="match status" value="1"/>
</dbReference>
<dbReference type="PANTHER" id="PTHR32089">
    <property type="entry name" value="METHYL-ACCEPTING CHEMOTAXIS PROTEIN MCPB"/>
    <property type="match status" value="1"/>
</dbReference>
<keyword evidence="7" id="KW-0472">Membrane</keyword>
<keyword evidence="8 9" id="KW-0807">Transducer</keyword>
<evidence type="ECO:0000256" key="10">
    <source>
        <dbReference type="SAM" id="MobiDB-lite"/>
    </source>
</evidence>
<feature type="domain" description="Methyl-accepting transducer" evidence="11">
    <location>
        <begin position="28"/>
        <end position="303"/>
    </location>
</feature>
<accession>A0A1S7LLC7</accession>
<keyword evidence="4" id="KW-0145">Chemotaxis</keyword>
<dbReference type="GO" id="GO:0007165">
    <property type="term" value="P:signal transduction"/>
    <property type="evidence" value="ECO:0007669"/>
    <property type="project" value="UniProtKB-KW"/>
</dbReference>